<feature type="region of interest" description="Disordered" evidence="11">
    <location>
        <begin position="1"/>
        <end position="108"/>
    </location>
</feature>
<feature type="transmembrane region" description="Helical" evidence="12">
    <location>
        <begin position="252"/>
        <end position="276"/>
    </location>
</feature>
<keyword evidence="9" id="KW-0966">Cell projection</keyword>
<evidence type="ECO:0000313" key="13">
    <source>
        <dbReference type="EMBL" id="CAF0934833.1"/>
    </source>
</evidence>
<evidence type="ECO:0000256" key="10">
    <source>
        <dbReference type="ARBA" id="ARBA00025631"/>
    </source>
</evidence>
<comment type="similarity">
    <text evidence="3">Belongs to the TMEM237 family.</text>
</comment>
<evidence type="ECO:0000256" key="3">
    <source>
        <dbReference type="ARBA" id="ARBA00008783"/>
    </source>
</evidence>
<proteinExistence type="inferred from homology"/>
<evidence type="ECO:0000256" key="7">
    <source>
        <dbReference type="ARBA" id="ARBA00023069"/>
    </source>
</evidence>
<dbReference type="GO" id="GO:0016020">
    <property type="term" value="C:membrane"/>
    <property type="evidence" value="ECO:0007669"/>
    <property type="project" value="UniProtKB-SubCell"/>
</dbReference>
<feature type="transmembrane region" description="Helical" evidence="12">
    <location>
        <begin position="218"/>
        <end position="240"/>
    </location>
</feature>
<dbReference type="EMBL" id="CAJNOR010000929">
    <property type="protein sequence ID" value="CAF1038712.1"/>
    <property type="molecule type" value="Genomic_DNA"/>
</dbReference>
<evidence type="ECO:0000256" key="11">
    <source>
        <dbReference type="SAM" id="MobiDB-lite"/>
    </source>
</evidence>
<comment type="caution">
    <text evidence="14">The sequence shown here is derived from an EMBL/GenBank/DDBJ whole genome shotgun (WGS) entry which is preliminary data.</text>
</comment>
<feature type="compositionally biased region" description="Basic residues" evidence="11">
    <location>
        <begin position="88"/>
        <end position="97"/>
    </location>
</feature>
<organism evidence="14 15">
    <name type="scientific">Adineta ricciae</name>
    <name type="common">Rotifer</name>
    <dbReference type="NCBI Taxonomy" id="249248"/>
    <lineage>
        <taxon>Eukaryota</taxon>
        <taxon>Metazoa</taxon>
        <taxon>Spiralia</taxon>
        <taxon>Gnathifera</taxon>
        <taxon>Rotifera</taxon>
        <taxon>Eurotatoria</taxon>
        <taxon>Bdelloidea</taxon>
        <taxon>Adinetida</taxon>
        <taxon>Adinetidae</taxon>
        <taxon>Adineta</taxon>
    </lineage>
</organism>
<keyword evidence="7" id="KW-0969">Cilium</keyword>
<comment type="function">
    <text evidence="10">Component of the transition zone in primary cilia. Required for ciliogenesis.</text>
</comment>
<keyword evidence="15" id="KW-1185">Reference proteome</keyword>
<evidence type="ECO:0000256" key="5">
    <source>
        <dbReference type="ARBA" id="ARBA00022794"/>
    </source>
</evidence>
<dbReference type="Proteomes" id="UP000663828">
    <property type="component" value="Unassembled WGS sequence"/>
</dbReference>
<comment type="subcellular location">
    <subcellularLocation>
        <location evidence="1">Cell projection</location>
        <location evidence="1">Cilium</location>
    </subcellularLocation>
    <subcellularLocation>
        <location evidence="2">Membrane</location>
        <topology evidence="2">Multi-pass membrane protein</topology>
    </subcellularLocation>
</comment>
<evidence type="ECO:0000256" key="12">
    <source>
        <dbReference type="SAM" id="Phobius"/>
    </source>
</evidence>
<reference evidence="14" key="1">
    <citation type="submission" date="2021-02" db="EMBL/GenBank/DDBJ databases">
        <authorList>
            <person name="Nowell W R."/>
        </authorList>
    </citation>
    <scope>NUCLEOTIDE SEQUENCE</scope>
</reference>
<name>A0A814JPU7_ADIRI</name>
<evidence type="ECO:0000256" key="8">
    <source>
        <dbReference type="ARBA" id="ARBA00023136"/>
    </source>
</evidence>
<keyword evidence="5" id="KW-0970">Cilium biogenesis/degradation</keyword>
<feature type="transmembrane region" description="Helical" evidence="12">
    <location>
        <begin position="353"/>
        <end position="371"/>
    </location>
</feature>
<dbReference type="GO" id="GO:0035869">
    <property type="term" value="C:ciliary transition zone"/>
    <property type="evidence" value="ECO:0007669"/>
    <property type="project" value="TreeGrafter"/>
</dbReference>
<dbReference type="Pfam" id="PF15383">
    <property type="entry name" value="TMEM237"/>
    <property type="match status" value="1"/>
</dbReference>
<protein>
    <recommendedName>
        <fullName evidence="16">Transmembrane protein 237</fullName>
    </recommendedName>
</protein>
<feature type="transmembrane region" description="Helical" evidence="12">
    <location>
        <begin position="297"/>
        <end position="315"/>
    </location>
</feature>
<sequence>MATASSSQGETQRRRLPKLTPPPNPVSASSDETPRTTTGEDTARERRRARQRLAYEGTPDGREIASPPTVKDTSLPPRSNPGDDRQTTKRRKARRRIQSSSNAEQEPSLLRGFEDEVIVEKSKKSNELILPDLLLSSTYAGTTPSKNAPTPRIYFEDKNKFSSVNKDAATVRLGNRSGQSPFTLGHDDHHTFQQQTAEVLKRFTVQVAKQTHSALQKFFLFIHGINAGYALWVCVFAFVFTNDNSVCQFFQVYRNIALITHLLFYIFLAICMVDVLDRIDPVKFSRTVLLQTITAQNSGPALLLYTVAMVVNLVMMKTEDYLRVTQYTDNLSELNINVKYAVTVYQDTWRTLTAIRAAFSVVAWFIVSINAKNDRLSLMIKNTEDKAFYEELKIEQNIVPLTTGIASP</sequence>
<keyword evidence="8 12" id="KW-0472">Membrane</keyword>
<evidence type="ECO:0000256" key="1">
    <source>
        <dbReference type="ARBA" id="ARBA00004138"/>
    </source>
</evidence>
<dbReference type="EMBL" id="CAJNOJ010000042">
    <property type="protein sequence ID" value="CAF0934833.1"/>
    <property type="molecule type" value="Genomic_DNA"/>
</dbReference>
<evidence type="ECO:0000256" key="6">
    <source>
        <dbReference type="ARBA" id="ARBA00022989"/>
    </source>
</evidence>
<dbReference type="GO" id="GO:0060271">
    <property type="term" value="P:cilium assembly"/>
    <property type="evidence" value="ECO:0007669"/>
    <property type="project" value="TreeGrafter"/>
</dbReference>
<evidence type="ECO:0000256" key="9">
    <source>
        <dbReference type="ARBA" id="ARBA00023273"/>
    </source>
</evidence>
<evidence type="ECO:0000256" key="2">
    <source>
        <dbReference type="ARBA" id="ARBA00004141"/>
    </source>
</evidence>
<dbReference type="Proteomes" id="UP000663852">
    <property type="component" value="Unassembled WGS sequence"/>
</dbReference>
<dbReference type="AlphaFoldDB" id="A0A814JPU7"/>
<feature type="compositionally biased region" description="Polar residues" evidence="11">
    <location>
        <begin position="1"/>
        <end position="10"/>
    </location>
</feature>
<evidence type="ECO:0008006" key="16">
    <source>
        <dbReference type="Google" id="ProtNLM"/>
    </source>
</evidence>
<keyword evidence="6 12" id="KW-1133">Transmembrane helix</keyword>
<dbReference type="OrthoDB" id="550113at2759"/>
<evidence type="ECO:0000313" key="14">
    <source>
        <dbReference type="EMBL" id="CAF1038712.1"/>
    </source>
</evidence>
<dbReference type="PANTHER" id="PTHR28388">
    <property type="entry name" value="TRANSMEMBRANE PROTEIN 237"/>
    <property type="match status" value="1"/>
</dbReference>
<keyword evidence="4 12" id="KW-0812">Transmembrane</keyword>
<dbReference type="InterPro" id="IPR029409">
    <property type="entry name" value="TMEM237"/>
</dbReference>
<evidence type="ECO:0000313" key="15">
    <source>
        <dbReference type="Proteomes" id="UP000663828"/>
    </source>
</evidence>
<evidence type="ECO:0000256" key="4">
    <source>
        <dbReference type="ARBA" id="ARBA00022692"/>
    </source>
</evidence>
<gene>
    <name evidence="13" type="ORF">EDS130_LOCUS11496</name>
    <name evidence="14" type="ORF">XAT740_LOCUS15144</name>
</gene>
<accession>A0A814JPU7</accession>
<dbReference type="PANTHER" id="PTHR28388:SF1">
    <property type="entry name" value="TRANSMEMBRANE PROTEIN 237"/>
    <property type="match status" value="1"/>
</dbReference>